<accession>D6AAI1</accession>
<gene>
    <name evidence="2" type="ORF">SSFG_07751</name>
</gene>
<organism evidence="2 3">
    <name type="scientific">Streptomyces viridosporus (strain ATCC 14672 / DSM 40746 / JCM 4963 / KCTC 9882 / NRRL B-12104 / FH 1290)</name>
    <name type="common">Streptomyces ghanaensis</name>
    <dbReference type="NCBI Taxonomy" id="566461"/>
    <lineage>
        <taxon>Bacteria</taxon>
        <taxon>Bacillati</taxon>
        <taxon>Actinomycetota</taxon>
        <taxon>Actinomycetes</taxon>
        <taxon>Kitasatosporales</taxon>
        <taxon>Streptomycetaceae</taxon>
        <taxon>Streptomyces</taxon>
    </lineage>
</organism>
<dbReference type="Proteomes" id="UP000003824">
    <property type="component" value="Unassembled WGS sequence"/>
</dbReference>
<dbReference type="EMBL" id="DS999642">
    <property type="protein sequence ID" value="EFE72516.2"/>
    <property type="molecule type" value="Genomic_DNA"/>
</dbReference>
<dbReference type="Pfam" id="PF14025">
    <property type="entry name" value="DUF4241"/>
    <property type="match status" value="1"/>
</dbReference>
<feature type="region of interest" description="Disordered" evidence="1">
    <location>
        <begin position="231"/>
        <end position="261"/>
    </location>
</feature>
<evidence type="ECO:0000313" key="2">
    <source>
        <dbReference type="EMBL" id="EFE72516.2"/>
    </source>
</evidence>
<protein>
    <submittedName>
        <fullName evidence="2">Predicted protein</fullName>
    </submittedName>
</protein>
<dbReference type="eggNOG" id="ENOG5032WVP">
    <property type="taxonomic scope" value="Bacteria"/>
</dbReference>
<dbReference type="AlphaFoldDB" id="D6AAI1"/>
<evidence type="ECO:0000256" key="1">
    <source>
        <dbReference type="SAM" id="MobiDB-lite"/>
    </source>
</evidence>
<dbReference type="InterPro" id="IPR025335">
    <property type="entry name" value="DUF4241"/>
</dbReference>
<sequence>MIFVPEPYGFFVPEPYDWSGRLPRQFTLGPRNPLGNGRRRLPRSPGHCPGRGLRCRKMIYRLGLTLAGPSRAGGRSMGQDSVTVSYAAGWDAGARRACGPLTRAEVEERDRAGDPYVVLHRVPGRAVPAEVHLVAWRDHFVGQFAYDERGRRTCDVDLRLLDGDRLFLRRFVERRYASPEQPDLAPDAWRLTVELLPGYAGRKVLEERGDHGGSFHTPADVPEERRWHDRGGFGVRAAGPSGPPDGPEPGAATAQEGALADVEEPASLWRPPKPLHMELPVNDLFQPGNPFPVEPWEGTVTAAPRHIAMVRIPSGRLAVSDPLDNKPRELAERIPPGEYALDTAVIVGEGEYGGERFPVTEEPAVRLLIRDEPAVAWELALSEGEDPRLLLDGHAYGFGTDGAAGSFADAAAWDVLSDRVRHFSAEDDDDGGCESLGDGHVRAVDEATGSDLVSFCTGGDGTWPVWLGRSAAGELVSVVVITSYL</sequence>
<name>D6AAI1_STRV1</name>
<evidence type="ECO:0000313" key="3">
    <source>
        <dbReference type="Proteomes" id="UP000003824"/>
    </source>
</evidence>
<reference evidence="3" key="1">
    <citation type="submission" date="2008-12" db="EMBL/GenBank/DDBJ databases">
        <title>Annotation of Streptomyces ghanaensis ATCC 14672.</title>
        <authorList>
            <consortium name="The Broad Institute Genome Sequencing Platform"/>
            <consortium name="Broad Institute Microbial Sequencing Center"/>
            <person name="Fischbach M."/>
            <person name="Ward D."/>
            <person name="Young S."/>
            <person name="Kodira C.D."/>
            <person name="Zeng Q."/>
            <person name="Koehrsen M."/>
            <person name="Godfrey P."/>
            <person name="Alvarado L."/>
            <person name="Berlin A.M."/>
            <person name="Borenstein D."/>
            <person name="Chen Z."/>
            <person name="Engels R."/>
            <person name="Freedman E."/>
            <person name="Gellesch M."/>
            <person name="Goldberg J."/>
            <person name="Griggs A."/>
            <person name="Gujja S."/>
            <person name="Heiman D.I."/>
            <person name="Hepburn T.A."/>
            <person name="Howarth C."/>
            <person name="Jen D."/>
            <person name="Larson L."/>
            <person name="Lewis B."/>
            <person name="Mehta T."/>
            <person name="Park D."/>
            <person name="Pearson M."/>
            <person name="Roberts A."/>
            <person name="Saif S."/>
            <person name="Shea T.D."/>
            <person name="Shenoy N."/>
            <person name="Sisk P."/>
            <person name="Stolte C."/>
            <person name="Sykes S.N."/>
            <person name="Walk T."/>
            <person name="White J."/>
            <person name="Yandava C."/>
            <person name="Straight P."/>
            <person name="Clardy J."/>
            <person name="Hung D."/>
            <person name="Kolter R."/>
            <person name="Mekalanos J."/>
            <person name="Walker S."/>
            <person name="Walsh C.T."/>
            <person name="Wieland B.L.C."/>
            <person name="Ilzarbe M."/>
            <person name="Galagan J."/>
            <person name="Nusbaum C."/>
            <person name="Birren B."/>
        </authorList>
    </citation>
    <scope>NUCLEOTIDE SEQUENCE [LARGE SCALE GENOMIC DNA]</scope>
    <source>
        <strain evidence="3">ATCC 14672 / DSM 40746 / JCM 4963 / KCTC 9882 / NRRL B-12104 / FH 1290</strain>
    </source>
</reference>
<proteinExistence type="predicted"/>